<proteinExistence type="inferred from homology"/>
<dbReference type="InterPro" id="IPR003676">
    <property type="entry name" value="SAUR_fam"/>
</dbReference>
<evidence type="ECO:0008006" key="4">
    <source>
        <dbReference type="Google" id="ProtNLM"/>
    </source>
</evidence>
<comment type="similarity">
    <text evidence="1">Belongs to the ARG7 family.</text>
</comment>
<protein>
    <recommendedName>
        <fullName evidence="4">SAUR-like auxin-responsive protein family</fullName>
    </recommendedName>
</protein>
<evidence type="ECO:0000313" key="3">
    <source>
        <dbReference type="Proteomes" id="UP000886885"/>
    </source>
</evidence>
<dbReference type="AlphaFoldDB" id="A0A8X7ZSX5"/>
<evidence type="ECO:0000313" key="2">
    <source>
        <dbReference type="EMBL" id="KAG6768610.1"/>
    </source>
</evidence>
<organism evidence="2 3">
    <name type="scientific">Populus tomentosa</name>
    <name type="common">Chinese white poplar</name>
    <dbReference type="NCBI Taxonomy" id="118781"/>
    <lineage>
        <taxon>Eukaryota</taxon>
        <taxon>Viridiplantae</taxon>
        <taxon>Streptophyta</taxon>
        <taxon>Embryophyta</taxon>
        <taxon>Tracheophyta</taxon>
        <taxon>Spermatophyta</taxon>
        <taxon>Magnoliopsida</taxon>
        <taxon>eudicotyledons</taxon>
        <taxon>Gunneridae</taxon>
        <taxon>Pentapetalae</taxon>
        <taxon>rosids</taxon>
        <taxon>fabids</taxon>
        <taxon>Malpighiales</taxon>
        <taxon>Salicaceae</taxon>
        <taxon>Saliceae</taxon>
        <taxon>Populus</taxon>
    </lineage>
</organism>
<name>A0A8X7ZSX5_POPTO</name>
<evidence type="ECO:0000256" key="1">
    <source>
        <dbReference type="ARBA" id="ARBA00006974"/>
    </source>
</evidence>
<dbReference type="OrthoDB" id="843545at2759"/>
<accession>A0A8X7ZSX5</accession>
<keyword evidence="3" id="KW-1185">Reference proteome</keyword>
<dbReference type="Pfam" id="PF02519">
    <property type="entry name" value="Auxin_inducible"/>
    <property type="match status" value="1"/>
</dbReference>
<comment type="caution">
    <text evidence="2">The sequence shown here is derived from an EMBL/GenBank/DDBJ whole genome shotgun (WGS) entry which is preliminary data.</text>
</comment>
<dbReference type="GO" id="GO:0009733">
    <property type="term" value="P:response to auxin"/>
    <property type="evidence" value="ECO:0007669"/>
    <property type="project" value="InterPro"/>
</dbReference>
<dbReference type="Proteomes" id="UP000886885">
    <property type="component" value="Chromosome 7A"/>
</dbReference>
<sequence length="206" mass="23270">MSHHSLFISAVKLQDRMQNHCYAPPCWVDCRTPVNMPSHRNQIQIQKDKYLATAMRHPADLSEQQDDQCQEAYQIGEKMAVIRRKRITLPQTETSSCSTSSTAEKGHFVVYSADKTRFLLPVDYLNNAIVRELLELAEEEFGLPSNGHLSLPFDAELVEYAIALIKQHVTRDVEKALLLSMASSHCSTSSDLHHQVAVHQLPISGF</sequence>
<dbReference type="PANTHER" id="PTHR31175">
    <property type="entry name" value="AUXIN-RESPONSIVE FAMILY PROTEIN"/>
    <property type="match status" value="1"/>
</dbReference>
<dbReference type="PANTHER" id="PTHR31175:SF49">
    <property type="entry name" value="SAUR FAMILY PROTEIN"/>
    <property type="match status" value="1"/>
</dbReference>
<dbReference type="EMBL" id="JAAWWB010000013">
    <property type="protein sequence ID" value="KAG6768610.1"/>
    <property type="molecule type" value="Genomic_DNA"/>
</dbReference>
<gene>
    <name evidence="2" type="ORF">POTOM_027532</name>
</gene>
<reference evidence="2" key="1">
    <citation type="journal article" date="2020" name="bioRxiv">
        <title>Hybrid origin of Populus tomentosa Carr. identified through genome sequencing and phylogenomic analysis.</title>
        <authorList>
            <person name="An X."/>
            <person name="Gao K."/>
            <person name="Chen Z."/>
            <person name="Li J."/>
            <person name="Yang X."/>
            <person name="Yang X."/>
            <person name="Zhou J."/>
            <person name="Guo T."/>
            <person name="Zhao T."/>
            <person name="Huang S."/>
            <person name="Miao D."/>
            <person name="Khan W.U."/>
            <person name="Rao P."/>
            <person name="Ye M."/>
            <person name="Lei B."/>
            <person name="Liao W."/>
            <person name="Wang J."/>
            <person name="Ji L."/>
            <person name="Li Y."/>
            <person name="Guo B."/>
            <person name="Mustafa N.S."/>
            <person name="Li S."/>
            <person name="Yun Q."/>
            <person name="Keller S.R."/>
            <person name="Mao J."/>
            <person name="Zhang R."/>
            <person name="Strauss S.H."/>
        </authorList>
    </citation>
    <scope>NUCLEOTIDE SEQUENCE</scope>
    <source>
        <strain evidence="2">GM15</strain>
        <tissue evidence="2">Leaf</tissue>
    </source>
</reference>